<evidence type="ECO:0000259" key="9">
    <source>
        <dbReference type="PROSITE" id="PS51387"/>
    </source>
</evidence>
<keyword evidence="11" id="KW-1185">Reference proteome</keyword>
<organism evidence="10 11">
    <name type="scientific">Ilyomonas limi</name>
    <dbReference type="NCBI Taxonomy" id="2575867"/>
    <lineage>
        <taxon>Bacteria</taxon>
        <taxon>Pseudomonadati</taxon>
        <taxon>Bacteroidota</taxon>
        <taxon>Chitinophagia</taxon>
        <taxon>Chitinophagales</taxon>
        <taxon>Chitinophagaceae</taxon>
        <taxon>Ilyomonas</taxon>
    </lineage>
</organism>
<dbReference type="InterPro" id="IPR004113">
    <property type="entry name" value="FAD-bd_oxidored_4_C"/>
</dbReference>
<evidence type="ECO:0000256" key="3">
    <source>
        <dbReference type="ARBA" id="ARBA00022723"/>
    </source>
</evidence>
<dbReference type="GO" id="GO:0071949">
    <property type="term" value="F:FAD binding"/>
    <property type="evidence" value="ECO:0007669"/>
    <property type="project" value="InterPro"/>
</dbReference>
<dbReference type="PROSITE" id="PS51387">
    <property type="entry name" value="FAD_PCMH"/>
    <property type="match status" value="1"/>
</dbReference>
<dbReference type="Pfam" id="PF13183">
    <property type="entry name" value="Fer4_8"/>
    <property type="match status" value="1"/>
</dbReference>
<dbReference type="GO" id="GO:0008720">
    <property type="term" value="F:D-lactate dehydrogenase (NAD+) activity"/>
    <property type="evidence" value="ECO:0007669"/>
    <property type="project" value="TreeGrafter"/>
</dbReference>
<sequence length="1088" mass="121990">MKGNKEITDTPKPKVHIKDNNKSQVNSVQVDTRFQTKYAINVDRKALAHELQHAVTGEVRFDAGSRALYSTDASNYRQLPIGVVLPKTEEDIINTIRICKKHNAPLLSRGGGTSLAGQCCNVAVMMDMSKYYNQVLNINKEKKLVTVQPGIVLDEMRHTTEREAGLTFGPDPATHDHCTLGGMLGNNSCGVHSVMAQFYGYGARTSDNTESMTIVTYDGIKMKVGPTSEEEYEQIQKEGGRKAEIYKKMRDLRDKYADLIRTKFPNIPRRVSGYNLPALLPENGFNVAHALIGSESTLITITEATLKLITTPKERSLLVLGYPGLPDAGYAVPEIMKHEPIGLEGLDDLLIEFMRRKGLNINDIPLLPQGNAWLLVEFGGGSKEDSDNKAKALMEELKKKNNPPTMSLFDDEEQEQKLWQVRESGLGATAWVPGEPNGGPGWEDSAVDPKNVGDYVKDLRALFDKYGYKPSIYGHFGQGCIHCRIGFDFLTQDGIEKYKQFTIEAAHLVVKYGGSLSGEHGDGQARGDLLHIMFGDELVEAFKEFKAIWDPQWRMNPGKIVDTYGQTNDLRIGIDYDPPKLKTHFQFPDDAYSWERITLKCVGVGECRRHEGGVMCPSYMVTREEKHSTRGRSRLLYEMLHGDVLKGGWKDENVKEALDLCLACKGCKGDCPVNVDMATYKAEFLSHYYNGRLRPRTAYVFGWIYWWSRLASHIPGIANFFMHAPVISGIAKAIAGIAPQRKMPRFAEKSFKNWFFERQQEIRYEKRGARNKIQEAKNGKIQDEATAHHTSNIVHQTSEKVILWADTFNNYFLPQTLVAGVEVLEAAGFEVIVPKKSLCCGRPLYDFGMLNTAKRMLIEILDTLHDEIKEGIPIVGFEPSCVAVFRDELHNLFPHNEQATRLSKQVFTLGEFLKQKAPDFKIPKLEHKAIVHGHCHHRSIMKMDSEKKVLDKTGLDYEVLPTTCCGMAGYFGYEKGTHYEVSIKAGEQLLLPAIRKAATSTIIISDGFSCREQIEQETDRKGMHLAQVLQMALHEQNGEKAAAFPEQKYVDEMKLHGSTTIDSLAKIASVVGVAFTAYAITKSIIKSI</sequence>
<keyword evidence="4" id="KW-0274">FAD</keyword>
<dbReference type="SUPFAM" id="SSF56176">
    <property type="entry name" value="FAD-binding/transporter-associated domain-like"/>
    <property type="match status" value="1"/>
</dbReference>
<dbReference type="Pfam" id="PF02754">
    <property type="entry name" value="CCG"/>
    <property type="match status" value="1"/>
</dbReference>
<gene>
    <name evidence="10" type="ORF">FC093_15225</name>
</gene>
<comment type="cofactor">
    <cofactor evidence="1">
        <name>FAD</name>
        <dbReference type="ChEBI" id="CHEBI:57692"/>
    </cofactor>
</comment>
<feature type="region of interest" description="Disordered" evidence="8">
    <location>
        <begin position="1"/>
        <end position="24"/>
    </location>
</feature>
<dbReference type="OrthoDB" id="9767256at2"/>
<dbReference type="GO" id="GO:0051536">
    <property type="term" value="F:iron-sulfur cluster binding"/>
    <property type="evidence" value="ECO:0007669"/>
    <property type="project" value="UniProtKB-KW"/>
</dbReference>
<accession>A0A4U3KXD7</accession>
<evidence type="ECO:0000313" key="11">
    <source>
        <dbReference type="Proteomes" id="UP000305848"/>
    </source>
</evidence>
<evidence type="ECO:0000313" key="10">
    <source>
        <dbReference type="EMBL" id="TKK67275.1"/>
    </source>
</evidence>
<proteinExistence type="predicted"/>
<dbReference type="InterPro" id="IPR016167">
    <property type="entry name" value="FAD-bd_PCMH_sub1"/>
</dbReference>
<dbReference type="PANTHER" id="PTHR11748:SF119">
    <property type="entry name" value="D-2-HYDROXYGLUTARATE DEHYDROGENASE"/>
    <property type="match status" value="1"/>
</dbReference>
<dbReference type="PANTHER" id="PTHR11748">
    <property type="entry name" value="D-LACTATE DEHYDROGENASE"/>
    <property type="match status" value="1"/>
</dbReference>
<dbReference type="Pfam" id="PF02913">
    <property type="entry name" value="FAD-oxidase_C"/>
    <property type="match status" value="1"/>
</dbReference>
<dbReference type="GO" id="GO:0004458">
    <property type="term" value="F:D-lactate dehydrogenase (cytochrome) activity"/>
    <property type="evidence" value="ECO:0007669"/>
    <property type="project" value="TreeGrafter"/>
</dbReference>
<dbReference type="Proteomes" id="UP000305848">
    <property type="component" value="Unassembled WGS sequence"/>
</dbReference>
<dbReference type="GO" id="GO:1903457">
    <property type="term" value="P:lactate catabolic process"/>
    <property type="evidence" value="ECO:0007669"/>
    <property type="project" value="TreeGrafter"/>
</dbReference>
<evidence type="ECO:0000256" key="6">
    <source>
        <dbReference type="ARBA" id="ARBA00023004"/>
    </source>
</evidence>
<dbReference type="InterPro" id="IPR017896">
    <property type="entry name" value="4Fe4S_Fe-S-bd"/>
</dbReference>
<feature type="compositionally biased region" description="Basic and acidic residues" evidence="8">
    <location>
        <begin position="1"/>
        <end position="21"/>
    </location>
</feature>
<reference evidence="10 11" key="1">
    <citation type="submission" date="2019-05" db="EMBL/GenBank/DDBJ databases">
        <title>Panacibacter sp. strain 17mud1-8 Genome sequencing and assembly.</title>
        <authorList>
            <person name="Chhetri G."/>
        </authorList>
    </citation>
    <scope>NUCLEOTIDE SEQUENCE [LARGE SCALE GENOMIC DNA]</scope>
    <source>
        <strain evidence="10 11">17mud1-8</strain>
    </source>
</reference>
<name>A0A4U3KXD7_9BACT</name>
<keyword evidence="2" id="KW-0285">Flavoprotein</keyword>
<dbReference type="GO" id="GO:0046872">
    <property type="term" value="F:metal ion binding"/>
    <property type="evidence" value="ECO:0007669"/>
    <property type="project" value="UniProtKB-KW"/>
</dbReference>
<evidence type="ECO:0000256" key="4">
    <source>
        <dbReference type="ARBA" id="ARBA00022827"/>
    </source>
</evidence>
<keyword evidence="5" id="KW-0560">Oxidoreductase</keyword>
<dbReference type="InterPro" id="IPR016164">
    <property type="entry name" value="FAD-linked_Oxase-like_C"/>
</dbReference>
<feature type="domain" description="FAD-binding PCMH-type" evidence="9">
    <location>
        <begin position="76"/>
        <end position="311"/>
    </location>
</feature>
<protein>
    <submittedName>
        <fullName evidence="10">FAD-binding oxidoreductase</fullName>
    </submittedName>
</protein>
<dbReference type="InterPro" id="IPR004017">
    <property type="entry name" value="Cys_rich_dom"/>
</dbReference>
<dbReference type="InterPro" id="IPR017900">
    <property type="entry name" value="4Fe4S_Fe_S_CS"/>
</dbReference>
<dbReference type="AlphaFoldDB" id="A0A4U3KXD7"/>
<evidence type="ECO:0000256" key="7">
    <source>
        <dbReference type="ARBA" id="ARBA00023014"/>
    </source>
</evidence>
<dbReference type="Gene3D" id="3.30.43.10">
    <property type="entry name" value="Uridine Diphospho-n-acetylenolpyruvylglucosamine Reductase, domain 2"/>
    <property type="match status" value="1"/>
</dbReference>
<dbReference type="InterPro" id="IPR016171">
    <property type="entry name" value="Vanillyl_alc_oxidase_C-sub2"/>
</dbReference>
<dbReference type="Gene3D" id="3.30.465.10">
    <property type="match status" value="1"/>
</dbReference>
<dbReference type="EMBL" id="SZQL01000012">
    <property type="protein sequence ID" value="TKK67275.1"/>
    <property type="molecule type" value="Genomic_DNA"/>
</dbReference>
<dbReference type="InterPro" id="IPR016169">
    <property type="entry name" value="FAD-bd_PCMH_sub2"/>
</dbReference>
<keyword evidence="3" id="KW-0479">Metal-binding</keyword>
<evidence type="ECO:0000256" key="2">
    <source>
        <dbReference type="ARBA" id="ARBA00022630"/>
    </source>
</evidence>
<dbReference type="Gene3D" id="1.10.45.10">
    <property type="entry name" value="Vanillyl-alcohol Oxidase, Chain A, domain 4"/>
    <property type="match status" value="1"/>
</dbReference>
<keyword evidence="7" id="KW-0411">Iron-sulfur</keyword>
<dbReference type="InterPro" id="IPR006094">
    <property type="entry name" value="Oxid_FAD_bind_N"/>
</dbReference>
<dbReference type="Pfam" id="PF01565">
    <property type="entry name" value="FAD_binding_4"/>
    <property type="match status" value="1"/>
</dbReference>
<evidence type="ECO:0000256" key="1">
    <source>
        <dbReference type="ARBA" id="ARBA00001974"/>
    </source>
</evidence>
<evidence type="ECO:0000256" key="5">
    <source>
        <dbReference type="ARBA" id="ARBA00023002"/>
    </source>
</evidence>
<dbReference type="InterPro" id="IPR036318">
    <property type="entry name" value="FAD-bd_PCMH-like_sf"/>
</dbReference>
<dbReference type="Gene3D" id="3.30.70.2740">
    <property type="match status" value="1"/>
</dbReference>
<dbReference type="SUPFAM" id="SSF46548">
    <property type="entry name" value="alpha-helical ferredoxin"/>
    <property type="match status" value="1"/>
</dbReference>
<keyword evidence="6" id="KW-0408">Iron</keyword>
<comment type="caution">
    <text evidence="10">The sequence shown here is derived from an EMBL/GenBank/DDBJ whole genome shotgun (WGS) entry which is preliminary data.</text>
</comment>
<evidence type="ECO:0000256" key="8">
    <source>
        <dbReference type="SAM" id="MobiDB-lite"/>
    </source>
</evidence>
<dbReference type="InterPro" id="IPR016166">
    <property type="entry name" value="FAD-bd_PCMH"/>
</dbReference>
<dbReference type="SUPFAM" id="SSF55103">
    <property type="entry name" value="FAD-linked oxidases, C-terminal domain"/>
    <property type="match status" value="1"/>
</dbReference>
<dbReference type="PROSITE" id="PS00198">
    <property type="entry name" value="4FE4S_FER_1"/>
    <property type="match status" value="1"/>
</dbReference>